<accession>A0A2V5JW84</accession>
<feature type="coiled-coil region" evidence="1">
    <location>
        <begin position="40"/>
        <end position="73"/>
    </location>
</feature>
<comment type="caution">
    <text evidence="2">The sequence shown here is derived from an EMBL/GenBank/DDBJ whole genome shotgun (WGS) entry which is preliminary data.</text>
</comment>
<dbReference type="RefSeq" id="WP_110843199.1">
    <property type="nucleotide sequence ID" value="NZ_QJVJ01000015.1"/>
</dbReference>
<evidence type="ECO:0000256" key="1">
    <source>
        <dbReference type="SAM" id="Coils"/>
    </source>
</evidence>
<reference evidence="2 3" key="1">
    <citation type="submission" date="2018-05" db="EMBL/GenBank/DDBJ databases">
        <title>Paenibacillus flagellatus sp. nov., isolated from selenium mineral soil.</title>
        <authorList>
            <person name="Dai X."/>
        </authorList>
    </citation>
    <scope>NUCLEOTIDE SEQUENCE [LARGE SCALE GENOMIC DNA]</scope>
    <source>
        <strain evidence="2 3">DXL2</strain>
    </source>
</reference>
<name>A0A2V5JW84_9BACL</name>
<keyword evidence="1" id="KW-0175">Coiled coil</keyword>
<sequence length="85" mass="9848">MSGNTGNGRPDYGRLRDSLRRLFRDAGYVDGELLEWVDAAERDEAERETAERLRAENERLRQELRKLRAVQAAGMSSRLRDALRE</sequence>
<gene>
    <name evidence="2" type="ORF">DLM86_27150</name>
</gene>
<organism evidence="2 3">
    <name type="scientific">Paenibacillus flagellatus</name>
    <dbReference type="NCBI Taxonomy" id="2211139"/>
    <lineage>
        <taxon>Bacteria</taxon>
        <taxon>Bacillati</taxon>
        <taxon>Bacillota</taxon>
        <taxon>Bacilli</taxon>
        <taxon>Bacillales</taxon>
        <taxon>Paenibacillaceae</taxon>
        <taxon>Paenibacillus</taxon>
    </lineage>
</organism>
<dbReference type="AlphaFoldDB" id="A0A2V5JW84"/>
<dbReference type="EMBL" id="QJVJ01000015">
    <property type="protein sequence ID" value="PYI51045.1"/>
    <property type="molecule type" value="Genomic_DNA"/>
</dbReference>
<dbReference type="Proteomes" id="UP000247476">
    <property type="component" value="Unassembled WGS sequence"/>
</dbReference>
<evidence type="ECO:0000313" key="2">
    <source>
        <dbReference type="EMBL" id="PYI51045.1"/>
    </source>
</evidence>
<evidence type="ECO:0000313" key="3">
    <source>
        <dbReference type="Proteomes" id="UP000247476"/>
    </source>
</evidence>
<keyword evidence="3" id="KW-1185">Reference proteome</keyword>
<proteinExistence type="predicted"/>
<protein>
    <submittedName>
        <fullName evidence="2">Uncharacterized protein</fullName>
    </submittedName>
</protein>